<name>A0A9P6H1U7_9MICR</name>
<feature type="transmembrane region" description="Helical" evidence="1">
    <location>
        <begin position="6"/>
        <end position="25"/>
    </location>
</feature>
<keyword evidence="1" id="KW-1133">Transmembrane helix</keyword>
<keyword evidence="1" id="KW-0472">Membrane</keyword>
<reference evidence="2 3" key="1">
    <citation type="journal article" date="2020" name="Genome Biol. Evol.">
        <title>Comparative genomics of strictly vertically transmitted, feminizing microsporidia endosymbionts of amphipod crustaceans.</title>
        <authorList>
            <person name="Cormier A."/>
            <person name="Chebbi M.A."/>
            <person name="Giraud I."/>
            <person name="Wattier R."/>
            <person name="Teixeira M."/>
            <person name="Gilbert C."/>
            <person name="Rigaud T."/>
            <person name="Cordaux R."/>
        </authorList>
    </citation>
    <scope>NUCLEOTIDE SEQUENCE [LARGE SCALE GENOMIC DNA]</scope>
    <source>
        <strain evidence="2 3">Ou3-Ou53</strain>
    </source>
</reference>
<sequence>MLKTAEYFIIGLIFCLVLILIAVTCTNKENRSDNKNKEAGGENKKSLEDVKKLFTSETYEAFRNYEIDQSDDTIKAILISVYNISSVDPSFLEKCVESTIIKNTQFYLSDRDMLITRMTNFNKSFNTRIFQKSKIKNVFEIKHDENDDFEKFFTYFRPHETILEQTKVLNRDKILVYEKNIFYETIVKDFKKNFPEEYKFVRRQFIVFEDKKYPVFEYVYKAFITFYITLAP</sequence>
<organism evidence="2 3">
    <name type="scientific">Nosema granulosis</name>
    <dbReference type="NCBI Taxonomy" id="83296"/>
    <lineage>
        <taxon>Eukaryota</taxon>
        <taxon>Fungi</taxon>
        <taxon>Fungi incertae sedis</taxon>
        <taxon>Microsporidia</taxon>
        <taxon>Nosematidae</taxon>
        <taxon>Nosema</taxon>
    </lineage>
</organism>
<keyword evidence="1" id="KW-0812">Transmembrane</keyword>
<evidence type="ECO:0000256" key="1">
    <source>
        <dbReference type="SAM" id="Phobius"/>
    </source>
</evidence>
<accession>A0A9P6H1U7</accession>
<comment type="caution">
    <text evidence="2">The sequence shown here is derived from an EMBL/GenBank/DDBJ whole genome shotgun (WGS) entry which is preliminary data.</text>
</comment>
<dbReference type="Proteomes" id="UP000740883">
    <property type="component" value="Unassembled WGS sequence"/>
</dbReference>
<gene>
    <name evidence="2" type="ORF">NGRA_1080</name>
</gene>
<evidence type="ECO:0000313" key="3">
    <source>
        <dbReference type="Proteomes" id="UP000740883"/>
    </source>
</evidence>
<dbReference type="AlphaFoldDB" id="A0A9P6H1U7"/>
<keyword evidence="3" id="KW-1185">Reference proteome</keyword>
<evidence type="ECO:0000313" key="2">
    <source>
        <dbReference type="EMBL" id="KAF9763741.1"/>
    </source>
</evidence>
<proteinExistence type="predicted"/>
<protein>
    <submittedName>
        <fullName evidence="2">Uncharacterized protein</fullName>
    </submittedName>
</protein>
<dbReference type="EMBL" id="SBJO01000056">
    <property type="protein sequence ID" value="KAF9763741.1"/>
    <property type="molecule type" value="Genomic_DNA"/>
</dbReference>